<evidence type="ECO:0000313" key="2">
    <source>
        <dbReference type="EMBL" id="UTF52438.1"/>
    </source>
</evidence>
<evidence type="ECO:0000256" key="1">
    <source>
        <dbReference type="SAM" id="MobiDB-lite"/>
    </source>
</evidence>
<organism evidence="2 3">
    <name type="scientific">Natronosalvus rutilus</name>
    <dbReference type="NCBI Taxonomy" id="2953753"/>
    <lineage>
        <taxon>Archaea</taxon>
        <taxon>Methanobacteriati</taxon>
        <taxon>Methanobacteriota</taxon>
        <taxon>Stenosarchaea group</taxon>
        <taxon>Halobacteria</taxon>
        <taxon>Halobacteriales</taxon>
        <taxon>Natrialbaceae</taxon>
        <taxon>Natronosalvus</taxon>
    </lineage>
</organism>
<dbReference type="EMBL" id="CP100355">
    <property type="protein sequence ID" value="UTF52438.1"/>
    <property type="molecule type" value="Genomic_DNA"/>
</dbReference>
<keyword evidence="3" id="KW-1185">Reference proteome</keyword>
<protein>
    <submittedName>
        <fullName evidence="2">CGCGG family rSAM-modified RiPP protein</fullName>
    </submittedName>
</protein>
<dbReference type="GeneID" id="73290705"/>
<gene>
    <name evidence="2" type="ORF">NGM29_11625</name>
</gene>
<dbReference type="InterPro" id="IPR023906">
    <property type="entry name" value="rSAM_target_put"/>
</dbReference>
<accession>A0A9E7SVM7</accession>
<dbReference type="Proteomes" id="UP001056855">
    <property type="component" value="Chromosome"/>
</dbReference>
<reference evidence="2" key="1">
    <citation type="submission" date="2022-06" db="EMBL/GenBank/DDBJ databases">
        <title>Diverse halophilic archaea isolated from saline environments.</title>
        <authorList>
            <person name="Cui H.-L."/>
        </authorList>
    </citation>
    <scope>NUCLEOTIDE SEQUENCE</scope>
    <source>
        <strain evidence="2">WLHS1</strain>
    </source>
</reference>
<dbReference type="RefSeq" id="WP_254156365.1">
    <property type="nucleotide sequence ID" value="NZ_CP100355.1"/>
</dbReference>
<feature type="region of interest" description="Disordered" evidence="1">
    <location>
        <begin position="1"/>
        <end position="46"/>
    </location>
</feature>
<dbReference type="AlphaFoldDB" id="A0A9E7SVM7"/>
<dbReference type="Pfam" id="PF26005">
    <property type="entry name" value="rSAM_target_put"/>
    <property type="match status" value="1"/>
</dbReference>
<evidence type="ECO:0000313" key="3">
    <source>
        <dbReference type="Proteomes" id="UP001056855"/>
    </source>
</evidence>
<name>A0A9E7SVM7_9EURY</name>
<feature type="compositionally biased region" description="Basic and acidic residues" evidence="1">
    <location>
        <begin position="8"/>
        <end position="32"/>
    </location>
</feature>
<proteinExistence type="predicted"/>
<dbReference type="KEGG" id="sawl:NGM29_11625"/>
<dbReference type="NCBIfam" id="TIGR03995">
    <property type="entry name" value="target_X_rSAM"/>
    <property type="match status" value="1"/>
</dbReference>
<sequence>MTTTSGTDHGHQDGSGGDHDHDAQPITDRVHDNSWSANLEKPAHGEDADLVRRQALEAIEHTTSGHHVNLVTHGAHGHPESYLYETLETGTDGDVDWEYVEQCGCGGHVTRVHIR</sequence>